<feature type="region of interest" description="Disordered" evidence="1">
    <location>
        <begin position="1"/>
        <end position="34"/>
    </location>
</feature>
<dbReference type="Proteomes" id="UP001295423">
    <property type="component" value="Unassembled WGS sequence"/>
</dbReference>
<evidence type="ECO:0000259" key="2">
    <source>
        <dbReference type="PROSITE" id="PS50191"/>
    </source>
</evidence>
<evidence type="ECO:0000313" key="4">
    <source>
        <dbReference type="Proteomes" id="UP001295423"/>
    </source>
</evidence>
<protein>
    <recommendedName>
        <fullName evidence="2">CRAL-TRIO domain-containing protein</fullName>
    </recommendedName>
</protein>
<dbReference type="PROSITE" id="PS50191">
    <property type="entry name" value="CRAL_TRIO"/>
    <property type="match status" value="1"/>
</dbReference>
<dbReference type="Pfam" id="PF00650">
    <property type="entry name" value="CRAL_TRIO"/>
    <property type="match status" value="1"/>
</dbReference>
<dbReference type="GO" id="GO:1902936">
    <property type="term" value="F:phosphatidylinositol bisphosphate binding"/>
    <property type="evidence" value="ECO:0007669"/>
    <property type="project" value="TreeGrafter"/>
</dbReference>
<dbReference type="CDD" id="cd00170">
    <property type="entry name" value="SEC14"/>
    <property type="match status" value="1"/>
</dbReference>
<dbReference type="InterPro" id="IPR001251">
    <property type="entry name" value="CRAL-TRIO_dom"/>
</dbReference>
<dbReference type="PANTHER" id="PTHR10174">
    <property type="entry name" value="ALPHA-TOCOPHEROL TRANSFER PROTEIN-RELATED"/>
    <property type="match status" value="1"/>
</dbReference>
<evidence type="ECO:0000313" key="3">
    <source>
        <dbReference type="EMBL" id="CAJ1961833.1"/>
    </source>
</evidence>
<evidence type="ECO:0000256" key="1">
    <source>
        <dbReference type="SAM" id="MobiDB-lite"/>
    </source>
</evidence>
<name>A0AAD2G4E4_9STRA</name>
<dbReference type="SUPFAM" id="SSF52087">
    <property type="entry name" value="CRAL/TRIO domain"/>
    <property type="match status" value="1"/>
</dbReference>
<dbReference type="Gene3D" id="3.40.525.10">
    <property type="entry name" value="CRAL-TRIO lipid binding domain"/>
    <property type="match status" value="1"/>
</dbReference>
<accession>A0AAD2G4E4</accession>
<reference evidence="3" key="1">
    <citation type="submission" date="2023-08" db="EMBL/GenBank/DDBJ databases">
        <authorList>
            <person name="Audoor S."/>
            <person name="Bilcke G."/>
        </authorList>
    </citation>
    <scope>NUCLEOTIDE SEQUENCE</scope>
</reference>
<keyword evidence="4" id="KW-1185">Reference proteome</keyword>
<organism evidence="3 4">
    <name type="scientific">Cylindrotheca closterium</name>
    <dbReference type="NCBI Taxonomy" id="2856"/>
    <lineage>
        <taxon>Eukaryota</taxon>
        <taxon>Sar</taxon>
        <taxon>Stramenopiles</taxon>
        <taxon>Ochrophyta</taxon>
        <taxon>Bacillariophyta</taxon>
        <taxon>Bacillariophyceae</taxon>
        <taxon>Bacillariophycidae</taxon>
        <taxon>Bacillariales</taxon>
        <taxon>Bacillariaceae</taxon>
        <taxon>Cylindrotheca</taxon>
    </lineage>
</organism>
<dbReference type="AlphaFoldDB" id="A0AAD2G4E4"/>
<comment type="caution">
    <text evidence="3">The sequence shown here is derived from an EMBL/GenBank/DDBJ whole genome shotgun (WGS) entry which is preliminary data.</text>
</comment>
<dbReference type="GO" id="GO:0016020">
    <property type="term" value="C:membrane"/>
    <property type="evidence" value="ECO:0007669"/>
    <property type="project" value="TreeGrafter"/>
</dbReference>
<feature type="domain" description="CRAL-TRIO" evidence="2">
    <location>
        <begin position="176"/>
        <end position="342"/>
    </location>
</feature>
<dbReference type="InterPro" id="IPR036865">
    <property type="entry name" value="CRAL-TRIO_dom_sf"/>
</dbReference>
<feature type="compositionally biased region" description="Acidic residues" evidence="1">
    <location>
        <begin position="1"/>
        <end position="10"/>
    </location>
</feature>
<proteinExistence type="predicted"/>
<dbReference type="PANTHER" id="PTHR10174:SF208">
    <property type="entry name" value="CRAL-TRIO DOMAIN-CONTAINING PROTEIN DDB_G0278031"/>
    <property type="match status" value="1"/>
</dbReference>
<sequence length="352" mass="40048">MTSEVSDDDIAAAADKMSVSTAESTDDGKKDPSTLKGMFAAMHLHSDGTNVMKETIKTFSNPFGSDKKDDIFVATKAEGIAKVKEMIDADRQKRKEDSKKYKRWDFRASPHEHFGMTLEDTYAAFVQWAKKENEESESPSDVEVAFNISKAFRRIESYADWMDDNAEEIVEAPLTADSVKEAWKAWGMKSTIDKNGNFVWWLDFKQLDRDAIKNKVPLKDSFRYMVWYAHFIMFNENAQNNGMLFIEAVAHAGFIECMTLVPMKLGAKLDRLTIGILPIKMKALYVLQSPGWMSIMSKFMSLFISKKMKERIHILEEFSEIENTVGKESVPMPFGELEGTLASDLIEAKHYS</sequence>
<gene>
    <name evidence="3" type="ORF">CYCCA115_LOCUS19394</name>
</gene>
<dbReference type="EMBL" id="CAKOGP040002091">
    <property type="protein sequence ID" value="CAJ1961833.1"/>
    <property type="molecule type" value="Genomic_DNA"/>
</dbReference>